<keyword evidence="1" id="KW-0812">Transmembrane</keyword>
<organism evidence="2 3">
    <name type="scientific">Nannocystis radixulma</name>
    <dbReference type="NCBI Taxonomy" id="2995305"/>
    <lineage>
        <taxon>Bacteria</taxon>
        <taxon>Pseudomonadati</taxon>
        <taxon>Myxococcota</taxon>
        <taxon>Polyangia</taxon>
        <taxon>Nannocystales</taxon>
        <taxon>Nannocystaceae</taxon>
        <taxon>Nannocystis</taxon>
    </lineage>
</organism>
<evidence type="ECO:0000313" key="2">
    <source>
        <dbReference type="EMBL" id="MDC0668330.1"/>
    </source>
</evidence>
<proteinExistence type="predicted"/>
<keyword evidence="1" id="KW-0472">Membrane</keyword>
<evidence type="ECO:0000256" key="1">
    <source>
        <dbReference type="SAM" id="Phobius"/>
    </source>
</evidence>
<feature type="transmembrane region" description="Helical" evidence="1">
    <location>
        <begin position="80"/>
        <end position="100"/>
    </location>
</feature>
<dbReference type="Proteomes" id="UP001217838">
    <property type="component" value="Unassembled WGS sequence"/>
</dbReference>
<feature type="transmembrane region" description="Helical" evidence="1">
    <location>
        <begin position="55"/>
        <end position="74"/>
    </location>
</feature>
<sequence length="151" mass="16177">MAVRRIFPNEHELCSWNSVSLTTHRVLQGDSDISGSRSILLHTVNGTSVSKSAHAIFIVAAAVVGVGGLASRHIEVGSLLAGALVLAYFMTREVVFTVYGDGRKISRTVKGGAADVRQAIEFADRIDRLACLVTRSPEVEPRVRGDVPPPV</sequence>
<keyword evidence="1" id="KW-1133">Transmembrane helix</keyword>
<reference evidence="2 3" key="1">
    <citation type="submission" date="2022-11" db="EMBL/GenBank/DDBJ databases">
        <title>Minimal conservation of predation-associated metabolite biosynthetic gene clusters underscores biosynthetic potential of Myxococcota including descriptions for ten novel species: Archangium lansinium sp. nov., Myxococcus landrumus sp. nov., Nannocystis bai.</title>
        <authorList>
            <person name="Ahearne A."/>
            <person name="Stevens C."/>
            <person name="Dowd S."/>
        </authorList>
    </citation>
    <scope>NUCLEOTIDE SEQUENCE [LARGE SCALE GENOMIC DNA]</scope>
    <source>
        <strain evidence="2 3">NCELM</strain>
    </source>
</reference>
<comment type="caution">
    <text evidence="2">The sequence shown here is derived from an EMBL/GenBank/DDBJ whole genome shotgun (WGS) entry which is preliminary data.</text>
</comment>
<name>A0ABT5B2J2_9BACT</name>
<protein>
    <submittedName>
        <fullName evidence="2">Uncharacterized protein</fullName>
    </submittedName>
</protein>
<keyword evidence="3" id="KW-1185">Reference proteome</keyword>
<accession>A0ABT5B2J2</accession>
<gene>
    <name evidence="2" type="ORF">POL58_11295</name>
</gene>
<dbReference type="EMBL" id="JAQNDN010000004">
    <property type="protein sequence ID" value="MDC0668330.1"/>
    <property type="molecule type" value="Genomic_DNA"/>
</dbReference>
<evidence type="ECO:0000313" key="3">
    <source>
        <dbReference type="Proteomes" id="UP001217838"/>
    </source>
</evidence>
<dbReference type="RefSeq" id="WP_271997353.1">
    <property type="nucleotide sequence ID" value="NZ_JAQNDN010000004.1"/>
</dbReference>